<reference evidence="3 4" key="1">
    <citation type="submission" date="2020-08" db="EMBL/GenBank/DDBJ databases">
        <title>Genomic Encyclopedia of Type Strains, Phase IV (KMG-V): Genome sequencing to study the core and pangenomes of soil and plant-associated prokaryotes.</title>
        <authorList>
            <person name="Whitman W."/>
        </authorList>
    </citation>
    <scope>NUCLEOTIDE SEQUENCE [LARGE SCALE GENOMIC DNA]</scope>
    <source>
        <strain evidence="3 4">34/80</strain>
    </source>
</reference>
<feature type="compositionally biased region" description="Basic and acidic residues" evidence="1">
    <location>
        <begin position="62"/>
        <end position="73"/>
    </location>
</feature>
<proteinExistence type="predicted"/>
<keyword evidence="2" id="KW-0472">Membrane</keyword>
<name>A0A840FW65_9BURK</name>
<dbReference type="EMBL" id="JACIFZ010000007">
    <property type="protein sequence ID" value="MBB4224415.1"/>
    <property type="molecule type" value="Genomic_DNA"/>
</dbReference>
<evidence type="ECO:0000313" key="3">
    <source>
        <dbReference type="EMBL" id="MBB4224415.1"/>
    </source>
</evidence>
<comment type="caution">
    <text evidence="3">The sequence shown here is derived from an EMBL/GenBank/DDBJ whole genome shotgun (WGS) entry which is preliminary data.</text>
</comment>
<protein>
    <submittedName>
        <fullName evidence="3">Uncharacterized protein</fullName>
    </submittedName>
</protein>
<feature type="region of interest" description="Disordered" evidence="1">
    <location>
        <begin position="62"/>
        <end position="84"/>
    </location>
</feature>
<evidence type="ECO:0000313" key="4">
    <source>
        <dbReference type="Proteomes" id="UP000524450"/>
    </source>
</evidence>
<keyword evidence="2" id="KW-1133">Transmembrane helix</keyword>
<accession>A0A840FW65</accession>
<feature type="transmembrane region" description="Helical" evidence="2">
    <location>
        <begin position="33"/>
        <end position="53"/>
    </location>
</feature>
<organism evidence="3 4">
    <name type="scientific">Variovorax guangxiensis</name>
    <dbReference type="NCBI Taxonomy" id="1775474"/>
    <lineage>
        <taxon>Bacteria</taxon>
        <taxon>Pseudomonadati</taxon>
        <taxon>Pseudomonadota</taxon>
        <taxon>Betaproteobacteria</taxon>
        <taxon>Burkholderiales</taxon>
        <taxon>Comamonadaceae</taxon>
        <taxon>Variovorax</taxon>
    </lineage>
</organism>
<evidence type="ECO:0000256" key="1">
    <source>
        <dbReference type="SAM" id="MobiDB-lite"/>
    </source>
</evidence>
<evidence type="ECO:0000256" key="2">
    <source>
        <dbReference type="SAM" id="Phobius"/>
    </source>
</evidence>
<sequence length="146" mass="15593">MGTVFTFVAAADLDAAAAVLVAGFAPAFNGFSAAGLVATLFASEGAGFFELGIRPRYGKKRQAESQAHRHADGATKPVHRHGLETNGKEEVIPQQARCRANIWCAVLAVIDPFRRNLPLECIALGVGPEVLLSLLPIFRQLRSPTL</sequence>
<gene>
    <name evidence="3" type="ORF">GGD71_005208</name>
</gene>
<dbReference type="RefSeq" id="WP_240650804.1">
    <property type="nucleotide sequence ID" value="NZ_JACIFZ010000007.1"/>
</dbReference>
<keyword evidence="2" id="KW-0812">Transmembrane</keyword>
<dbReference type="AlphaFoldDB" id="A0A840FW65"/>
<dbReference type="Proteomes" id="UP000524450">
    <property type="component" value="Unassembled WGS sequence"/>
</dbReference>